<evidence type="ECO:0000256" key="4">
    <source>
        <dbReference type="PROSITE-ProRule" id="PRU01161"/>
    </source>
</evidence>
<protein>
    <submittedName>
        <fullName evidence="7">NTE family protein</fullName>
    </submittedName>
</protein>
<evidence type="ECO:0000256" key="5">
    <source>
        <dbReference type="SAM" id="MobiDB-lite"/>
    </source>
</evidence>
<keyword evidence="2 4" id="KW-0442">Lipid degradation</keyword>
<evidence type="ECO:0000256" key="1">
    <source>
        <dbReference type="ARBA" id="ARBA00022801"/>
    </source>
</evidence>
<name>A0A4V3HDZ0_9BURK</name>
<keyword evidence="3 4" id="KW-0443">Lipid metabolism</keyword>
<organism evidence="7 8">
    <name type="scientific">Paraburkholderia rhizosphaerae</name>
    <dbReference type="NCBI Taxonomy" id="480658"/>
    <lineage>
        <taxon>Bacteria</taxon>
        <taxon>Pseudomonadati</taxon>
        <taxon>Pseudomonadota</taxon>
        <taxon>Betaproteobacteria</taxon>
        <taxon>Burkholderiales</taxon>
        <taxon>Burkholderiaceae</taxon>
        <taxon>Paraburkholderia</taxon>
    </lineage>
</organism>
<dbReference type="InterPro" id="IPR002641">
    <property type="entry name" value="PNPLA_dom"/>
</dbReference>
<feature type="domain" description="PNPLA" evidence="6">
    <location>
        <begin position="11"/>
        <end position="170"/>
    </location>
</feature>
<comment type="caution">
    <text evidence="4">Lacks conserved residue(s) required for the propagation of feature annotation.</text>
</comment>
<dbReference type="Pfam" id="PF01734">
    <property type="entry name" value="Patatin"/>
    <property type="match status" value="1"/>
</dbReference>
<feature type="active site" description="Proton acceptor" evidence="4">
    <location>
        <position position="157"/>
    </location>
</feature>
<dbReference type="GO" id="GO:0016787">
    <property type="term" value="F:hydrolase activity"/>
    <property type="evidence" value="ECO:0007669"/>
    <property type="project" value="UniProtKB-UniRule"/>
</dbReference>
<evidence type="ECO:0000259" key="6">
    <source>
        <dbReference type="PROSITE" id="PS51635"/>
    </source>
</evidence>
<dbReference type="PROSITE" id="PS51635">
    <property type="entry name" value="PNPLA"/>
    <property type="match status" value="1"/>
</dbReference>
<dbReference type="Gene3D" id="3.40.1090.10">
    <property type="entry name" value="Cytosolic phospholipase A2 catalytic domain"/>
    <property type="match status" value="2"/>
</dbReference>
<evidence type="ECO:0000256" key="2">
    <source>
        <dbReference type="ARBA" id="ARBA00022963"/>
    </source>
</evidence>
<dbReference type="AlphaFoldDB" id="A0A4V3HDZ0"/>
<dbReference type="GO" id="GO:0016042">
    <property type="term" value="P:lipid catabolic process"/>
    <property type="evidence" value="ECO:0007669"/>
    <property type="project" value="UniProtKB-UniRule"/>
</dbReference>
<keyword evidence="1 4" id="KW-0378">Hydrolase</keyword>
<reference evidence="7 8" key="1">
    <citation type="submission" date="2019-03" db="EMBL/GenBank/DDBJ databases">
        <title>Genomic Encyclopedia of Type Strains, Phase III (KMG-III): the genomes of soil and plant-associated and newly described type strains.</title>
        <authorList>
            <person name="Whitman W."/>
        </authorList>
    </citation>
    <scope>NUCLEOTIDE SEQUENCE [LARGE SCALE GENOMIC DNA]</scope>
    <source>
        <strain evidence="7 8">LMG 29544</strain>
    </source>
</reference>
<dbReference type="Proteomes" id="UP000295509">
    <property type="component" value="Unassembled WGS sequence"/>
</dbReference>
<evidence type="ECO:0000256" key="3">
    <source>
        <dbReference type="ARBA" id="ARBA00023098"/>
    </source>
</evidence>
<dbReference type="PANTHER" id="PTHR14226:SF76">
    <property type="entry name" value="NTE FAMILY PROTEIN RSSA"/>
    <property type="match status" value="1"/>
</dbReference>
<dbReference type="InterPro" id="IPR016035">
    <property type="entry name" value="Acyl_Trfase/lysoPLipase"/>
</dbReference>
<keyword evidence="8" id="KW-1185">Reference proteome</keyword>
<sequence length="394" mass="41498">MHRRRYKRIGLVLGGGAARGWAHIGAIRALHDAGIKPDVVCGTSIGALIGAVYANGDLDWLEEWASRLTWQSVVRLLDLRFSGGLFGGKKVIQVFAERFNGCKIADLKMPFAAVATELDTGRETCLQEGSVVEAVRASIAIPGIFTPVWHEGVWLVDGGLANPVPVSVARGMRADCVIAVDLNNDILNGRDFGAMLQMPGSAVPRMNVPASARELAAGAALGSATGSAFGPSLEPSLEPALEPSLESDPAPALNPNPRADPLGPQAGMLTRHTALADQAAPAVPPALRRNGKPWPRWLQPAPGFEDAARASDVRAPRAPGARVPSMLSAIAQSIDIMQVRITRSRLAGEPADVLIQPRLGGLGIFDFHRAEPAIAEGRAAVEAMLPAIRALLDA</sequence>
<evidence type="ECO:0000313" key="8">
    <source>
        <dbReference type="Proteomes" id="UP000295509"/>
    </source>
</evidence>
<dbReference type="EMBL" id="SORE01000019">
    <property type="protein sequence ID" value="TDY43007.1"/>
    <property type="molecule type" value="Genomic_DNA"/>
</dbReference>
<dbReference type="InterPro" id="IPR050301">
    <property type="entry name" value="NTE"/>
</dbReference>
<feature type="active site" description="Nucleophile" evidence="4">
    <location>
        <position position="44"/>
    </location>
</feature>
<feature type="short sequence motif" description="DGA/G" evidence="4">
    <location>
        <begin position="157"/>
        <end position="159"/>
    </location>
</feature>
<feature type="region of interest" description="Disordered" evidence="5">
    <location>
        <begin position="228"/>
        <end position="263"/>
    </location>
</feature>
<evidence type="ECO:0000313" key="7">
    <source>
        <dbReference type="EMBL" id="TDY43007.1"/>
    </source>
</evidence>
<comment type="caution">
    <text evidence="7">The sequence shown here is derived from an EMBL/GenBank/DDBJ whole genome shotgun (WGS) entry which is preliminary data.</text>
</comment>
<dbReference type="SUPFAM" id="SSF52151">
    <property type="entry name" value="FabD/lysophospholipase-like"/>
    <property type="match status" value="1"/>
</dbReference>
<feature type="short sequence motif" description="GXSXG" evidence="4">
    <location>
        <begin position="42"/>
        <end position="46"/>
    </location>
</feature>
<proteinExistence type="predicted"/>
<gene>
    <name evidence="7" type="ORF">BX592_119125</name>
</gene>
<accession>A0A4V3HDZ0</accession>
<dbReference type="PANTHER" id="PTHR14226">
    <property type="entry name" value="NEUROPATHY TARGET ESTERASE/SWISS CHEESE D.MELANOGASTER"/>
    <property type="match status" value="1"/>
</dbReference>